<proteinExistence type="predicted"/>
<comment type="caution">
    <text evidence="2">The sequence shown here is derived from an EMBL/GenBank/DDBJ whole genome shotgun (WGS) entry which is preliminary data.</text>
</comment>
<sequence length="274" mass="30792">MSESDLSPVEPSPLVAGFGKQLRKLREYRQISRESVGKRAGFSASTIGAFERGERIPDQRSACALDAALNAHQIFACVGEDLEKEQYPRKFDQLFRLEAEALSLSIYDTNVVNGLLQTEAYARALFETRVPHHGEGKATQLLAERLDRQKLLTRVPTPTLVFILDEAVVRRRTGSRAIMQAQLGWLLELGQLKHIHILVLPFDCEEPVGAIGPLTLLETPERRTLGYVEVQEQGTLLSDKETVSALRQRFDMIQVNALRPADSACFIKRRLEEL</sequence>
<dbReference type="GO" id="GO:0003677">
    <property type="term" value="F:DNA binding"/>
    <property type="evidence" value="ECO:0007669"/>
    <property type="project" value="InterPro"/>
</dbReference>
<accession>A0A367E8H9</accession>
<dbReference type="InterPro" id="IPR043917">
    <property type="entry name" value="DUF5753"/>
</dbReference>
<protein>
    <submittedName>
        <fullName evidence="2">XRE family transcriptional regulator</fullName>
    </submittedName>
</protein>
<evidence type="ECO:0000259" key="1">
    <source>
        <dbReference type="PROSITE" id="PS50943"/>
    </source>
</evidence>
<dbReference type="RefSeq" id="WP_114025664.1">
    <property type="nucleotide sequence ID" value="NZ_JBEYTF010000009.1"/>
</dbReference>
<dbReference type="Gene3D" id="1.10.260.40">
    <property type="entry name" value="lambda repressor-like DNA-binding domains"/>
    <property type="match status" value="1"/>
</dbReference>
<dbReference type="EMBL" id="QOIN01000073">
    <property type="protein sequence ID" value="RCG13965.1"/>
    <property type="molecule type" value="Genomic_DNA"/>
</dbReference>
<keyword evidence="3" id="KW-1185">Reference proteome</keyword>
<dbReference type="InterPro" id="IPR001387">
    <property type="entry name" value="Cro/C1-type_HTH"/>
</dbReference>
<dbReference type="SMART" id="SM00530">
    <property type="entry name" value="HTH_XRE"/>
    <property type="match status" value="1"/>
</dbReference>
<evidence type="ECO:0000313" key="3">
    <source>
        <dbReference type="Proteomes" id="UP000252914"/>
    </source>
</evidence>
<dbReference type="PROSITE" id="PS50943">
    <property type="entry name" value="HTH_CROC1"/>
    <property type="match status" value="1"/>
</dbReference>
<reference evidence="2 3" key="1">
    <citation type="submission" date="2018-06" db="EMBL/GenBank/DDBJ databases">
        <title>Streptomyces reniochalinae sp. nov. and Streptomyces diacarnus sp. nov. from marine sponges.</title>
        <authorList>
            <person name="Li L."/>
        </authorList>
    </citation>
    <scope>NUCLEOTIDE SEQUENCE [LARGE SCALE GENOMIC DNA]</scope>
    <source>
        <strain evidence="2 3">LHW51701</strain>
    </source>
</reference>
<dbReference type="SUPFAM" id="SSF47413">
    <property type="entry name" value="lambda repressor-like DNA-binding domains"/>
    <property type="match status" value="1"/>
</dbReference>
<dbReference type="AlphaFoldDB" id="A0A367E8H9"/>
<dbReference type="Proteomes" id="UP000252914">
    <property type="component" value="Unassembled WGS sequence"/>
</dbReference>
<dbReference type="Pfam" id="PF19054">
    <property type="entry name" value="DUF5753"/>
    <property type="match status" value="1"/>
</dbReference>
<dbReference type="InterPro" id="IPR010982">
    <property type="entry name" value="Lambda_DNA-bd_dom_sf"/>
</dbReference>
<organism evidence="2 3">
    <name type="scientific">Streptomyces diacarni</name>
    <dbReference type="NCBI Taxonomy" id="2800381"/>
    <lineage>
        <taxon>Bacteria</taxon>
        <taxon>Bacillati</taxon>
        <taxon>Actinomycetota</taxon>
        <taxon>Actinomycetes</taxon>
        <taxon>Kitasatosporales</taxon>
        <taxon>Streptomycetaceae</taxon>
        <taxon>Streptomyces</taxon>
    </lineage>
</organism>
<feature type="domain" description="HTH cro/C1-type" evidence="1">
    <location>
        <begin position="22"/>
        <end position="75"/>
    </location>
</feature>
<dbReference type="CDD" id="cd00093">
    <property type="entry name" value="HTH_XRE"/>
    <property type="match status" value="1"/>
</dbReference>
<gene>
    <name evidence="2" type="ORF">DTL70_32825</name>
</gene>
<dbReference type="Pfam" id="PF13560">
    <property type="entry name" value="HTH_31"/>
    <property type="match status" value="1"/>
</dbReference>
<name>A0A367E8H9_9ACTN</name>
<evidence type="ECO:0000313" key="2">
    <source>
        <dbReference type="EMBL" id="RCG13965.1"/>
    </source>
</evidence>